<sequence>AAISVRHNRYSVGYMVMDAKGHFVAVRSQSFEGLVDPKVAKILGVREALSWLK</sequence>
<evidence type="ECO:0000313" key="1">
    <source>
        <dbReference type="EMBL" id="CAK7344819.1"/>
    </source>
</evidence>
<keyword evidence="2" id="KW-1185">Reference proteome</keyword>
<dbReference type="Proteomes" id="UP001314170">
    <property type="component" value="Unassembled WGS sequence"/>
</dbReference>
<evidence type="ECO:0000313" key="2">
    <source>
        <dbReference type="Proteomes" id="UP001314170"/>
    </source>
</evidence>
<dbReference type="EMBL" id="CAWUPB010001165">
    <property type="protein sequence ID" value="CAK7344819.1"/>
    <property type="molecule type" value="Genomic_DNA"/>
</dbReference>
<proteinExistence type="predicted"/>
<organism evidence="1 2">
    <name type="scientific">Dovyalis caffra</name>
    <dbReference type="NCBI Taxonomy" id="77055"/>
    <lineage>
        <taxon>Eukaryota</taxon>
        <taxon>Viridiplantae</taxon>
        <taxon>Streptophyta</taxon>
        <taxon>Embryophyta</taxon>
        <taxon>Tracheophyta</taxon>
        <taxon>Spermatophyta</taxon>
        <taxon>Magnoliopsida</taxon>
        <taxon>eudicotyledons</taxon>
        <taxon>Gunneridae</taxon>
        <taxon>Pentapetalae</taxon>
        <taxon>rosids</taxon>
        <taxon>fabids</taxon>
        <taxon>Malpighiales</taxon>
        <taxon>Salicaceae</taxon>
        <taxon>Flacourtieae</taxon>
        <taxon>Dovyalis</taxon>
    </lineage>
</organism>
<dbReference type="AlphaFoldDB" id="A0AAV1S2I3"/>
<protein>
    <submittedName>
        <fullName evidence="1">Uncharacterized protein</fullName>
    </submittedName>
</protein>
<accession>A0AAV1S2I3</accession>
<name>A0AAV1S2I3_9ROSI</name>
<comment type="caution">
    <text evidence="1">The sequence shown here is derived from an EMBL/GenBank/DDBJ whole genome shotgun (WGS) entry which is preliminary data.</text>
</comment>
<gene>
    <name evidence="1" type="ORF">DCAF_LOCUS17963</name>
</gene>
<reference evidence="1 2" key="1">
    <citation type="submission" date="2024-01" db="EMBL/GenBank/DDBJ databases">
        <authorList>
            <person name="Waweru B."/>
        </authorList>
    </citation>
    <scope>NUCLEOTIDE SEQUENCE [LARGE SCALE GENOMIC DNA]</scope>
</reference>
<feature type="non-terminal residue" evidence="1">
    <location>
        <position position="1"/>
    </location>
</feature>